<dbReference type="AlphaFoldDB" id="A0A371PBY1"/>
<keyword evidence="2" id="KW-0472">Membrane</keyword>
<evidence type="ECO:0000256" key="2">
    <source>
        <dbReference type="SAM" id="Phobius"/>
    </source>
</evidence>
<proteinExistence type="predicted"/>
<name>A0A371PBY1_9ACTN</name>
<reference evidence="3 4" key="1">
    <citation type="submission" date="2018-08" db="EMBL/GenBank/DDBJ databases">
        <title>Aeromicrobium sp. M2KJ-4, whole genome shotgun sequence.</title>
        <authorList>
            <person name="Tuo L."/>
        </authorList>
    </citation>
    <scope>NUCLEOTIDE SEQUENCE [LARGE SCALE GENOMIC DNA]</scope>
    <source>
        <strain evidence="3 4">M2KJ-4</strain>
    </source>
</reference>
<keyword evidence="2" id="KW-0812">Transmembrane</keyword>
<feature type="region of interest" description="Disordered" evidence="1">
    <location>
        <begin position="19"/>
        <end position="76"/>
    </location>
</feature>
<dbReference type="OrthoDB" id="3746089at2"/>
<comment type="caution">
    <text evidence="3">The sequence shown here is derived from an EMBL/GenBank/DDBJ whole genome shotgun (WGS) entry which is preliminary data.</text>
</comment>
<organism evidence="3 4">
    <name type="scientific">Aeromicrobium endophyticum</name>
    <dbReference type="NCBI Taxonomy" id="2292704"/>
    <lineage>
        <taxon>Bacteria</taxon>
        <taxon>Bacillati</taxon>
        <taxon>Actinomycetota</taxon>
        <taxon>Actinomycetes</taxon>
        <taxon>Propionibacteriales</taxon>
        <taxon>Nocardioidaceae</taxon>
        <taxon>Aeromicrobium</taxon>
    </lineage>
</organism>
<dbReference type="Proteomes" id="UP000265581">
    <property type="component" value="Unassembled WGS sequence"/>
</dbReference>
<keyword evidence="2" id="KW-1133">Transmembrane helix</keyword>
<feature type="compositionally biased region" description="Low complexity" evidence="1">
    <location>
        <begin position="43"/>
        <end position="66"/>
    </location>
</feature>
<sequence length="254" mass="26448">MVDEQQPPRRVVKKVVKKTVVRPGAPRPAAEPAPTIRYGRPVATAARPAPKAKAAPSNPSAPAPRTGGSQTRRPMPTIDVRARTAGARDVAGRAWWATADQVSVRSRTAGRFVAGRARAAAAWRLPHVNPYLASVVTGAVVGLVAVLLAALSLQVFEAVRGVSSGGGLWGGLTFVTVAVVCLFAGEALLRGFGTPSARLTSFLAVILAIIAMLGLFIDLLDGVAGLAIVPLIGVAGYALSHWLVDLAEQRPHDE</sequence>
<feature type="transmembrane region" description="Helical" evidence="2">
    <location>
        <begin position="223"/>
        <end position="244"/>
    </location>
</feature>
<protein>
    <submittedName>
        <fullName evidence="3">Uncharacterized protein</fullName>
    </submittedName>
</protein>
<evidence type="ECO:0000256" key="1">
    <source>
        <dbReference type="SAM" id="MobiDB-lite"/>
    </source>
</evidence>
<evidence type="ECO:0000313" key="4">
    <source>
        <dbReference type="Proteomes" id="UP000265581"/>
    </source>
</evidence>
<dbReference type="RefSeq" id="WP_119703500.1">
    <property type="nucleotide sequence ID" value="NZ_JBHSOI010000001.1"/>
</dbReference>
<evidence type="ECO:0000313" key="3">
    <source>
        <dbReference type="EMBL" id="REK73387.1"/>
    </source>
</evidence>
<feature type="transmembrane region" description="Helical" evidence="2">
    <location>
        <begin position="168"/>
        <end position="189"/>
    </location>
</feature>
<dbReference type="EMBL" id="QUBR01000001">
    <property type="protein sequence ID" value="REK73387.1"/>
    <property type="molecule type" value="Genomic_DNA"/>
</dbReference>
<keyword evidence="4" id="KW-1185">Reference proteome</keyword>
<accession>A0A371PBY1</accession>
<gene>
    <name evidence="3" type="ORF">DX116_07505</name>
</gene>
<feature type="transmembrane region" description="Helical" evidence="2">
    <location>
        <begin position="131"/>
        <end position="156"/>
    </location>
</feature>
<feature type="transmembrane region" description="Helical" evidence="2">
    <location>
        <begin position="201"/>
        <end position="217"/>
    </location>
</feature>